<evidence type="ECO:0000313" key="2">
    <source>
        <dbReference type="EMBL" id="AZS76139.1"/>
    </source>
</evidence>
<keyword evidence="1" id="KW-0732">Signal</keyword>
<dbReference type="AlphaFoldDB" id="A0A3S9YM77"/>
<gene>
    <name evidence="2" type="ORF">DDE74_39575</name>
</gene>
<feature type="signal peptide" evidence="1">
    <location>
        <begin position="1"/>
        <end position="25"/>
    </location>
</feature>
<dbReference type="EMBL" id="CP029042">
    <property type="protein sequence ID" value="AZS76139.1"/>
    <property type="molecule type" value="Genomic_DNA"/>
</dbReference>
<name>A0A3S9YM77_9ACTN</name>
<dbReference type="Proteomes" id="UP000275579">
    <property type="component" value="Chromosome"/>
</dbReference>
<evidence type="ECO:0008006" key="4">
    <source>
        <dbReference type="Google" id="ProtNLM"/>
    </source>
</evidence>
<feature type="chain" id="PRO_5019257616" description="Secreted protein" evidence="1">
    <location>
        <begin position="26"/>
        <end position="160"/>
    </location>
</feature>
<accession>A0A3S9YM77</accession>
<organism evidence="2 3">
    <name type="scientific">Streptomyces lydicus</name>
    <dbReference type="NCBI Taxonomy" id="47763"/>
    <lineage>
        <taxon>Bacteria</taxon>
        <taxon>Bacillati</taxon>
        <taxon>Actinomycetota</taxon>
        <taxon>Actinomycetes</taxon>
        <taxon>Kitasatosporales</taxon>
        <taxon>Streptomycetaceae</taxon>
        <taxon>Streptomyces</taxon>
    </lineage>
</organism>
<dbReference type="RefSeq" id="WP_127154827.1">
    <property type="nucleotide sequence ID" value="NZ_CP029042.1"/>
</dbReference>
<proteinExistence type="predicted"/>
<protein>
    <recommendedName>
        <fullName evidence="4">Secreted protein</fullName>
    </recommendedName>
</protein>
<evidence type="ECO:0000313" key="3">
    <source>
        <dbReference type="Proteomes" id="UP000275579"/>
    </source>
</evidence>
<evidence type="ECO:0000256" key="1">
    <source>
        <dbReference type="SAM" id="SignalP"/>
    </source>
</evidence>
<reference evidence="2 3" key="1">
    <citation type="submission" date="2018-04" db="EMBL/GenBank/DDBJ databases">
        <title>Complete genome sequences of Streptomyces lydicus strain WYEC and characterization of antagonistic properties of biological control agents.</title>
        <authorList>
            <person name="Mariita R.M."/>
            <person name="Sello J.K."/>
        </authorList>
    </citation>
    <scope>NUCLEOTIDE SEQUENCE [LARGE SCALE GENOMIC DNA]</scope>
    <source>
        <strain evidence="2 3">WYEC 108</strain>
    </source>
</reference>
<sequence length="160" mass="17291">MKGKIAALGVVVPALLALSVSPASSAGVNATADAGVTAKDSGEQFVKLGRNVGCWYRADEPDHLTVGSRKLWGTVQITRCTPRPPDKCHVTAAIANPIYNVEHKDDGWKSCKKKTLKIAYTCQDMVTKKQYMTVGSIAMVYKGHAQSHVFHSKKVTQFCA</sequence>